<dbReference type="Proteomes" id="UP000018320">
    <property type="component" value="Unassembled WGS sequence"/>
</dbReference>
<protein>
    <recommendedName>
        <fullName evidence="3">Ubiquitin-like domain-containing protein</fullName>
    </recommendedName>
</protein>
<reference evidence="1 2" key="2">
    <citation type="journal article" date="2013" name="Genome Biol. Evol.">
        <title>Genome sequencing of Giardia lamblia genotypes A2 and B isolates (DH and GS) and comparative analysis with the genomes of genotypes A1 and E (WB and Pig).</title>
        <authorList>
            <person name="Adam R.D."/>
            <person name="Dahlstrom E.W."/>
            <person name="Martens C.A."/>
            <person name="Bruno D.P."/>
            <person name="Barbian K.D."/>
            <person name="Ricklefs S.M."/>
            <person name="Hernandez M.M."/>
            <person name="Narla N.P."/>
            <person name="Patel R.B."/>
            <person name="Porcella S.F."/>
            <person name="Nash T.E."/>
        </authorList>
    </citation>
    <scope>NUCLEOTIDE SEQUENCE [LARGE SCALE GENOMIC DNA]</scope>
    <source>
        <strain evidence="1 2">DH</strain>
    </source>
</reference>
<dbReference type="VEuPathDB" id="GiardiaDB:QR46_1047"/>
<dbReference type="InterPro" id="IPR029071">
    <property type="entry name" value="Ubiquitin-like_domsf"/>
</dbReference>
<dbReference type="VEuPathDB" id="GiardiaDB:GL50581_3737"/>
<evidence type="ECO:0000313" key="2">
    <source>
        <dbReference type="Proteomes" id="UP000018320"/>
    </source>
</evidence>
<evidence type="ECO:0008006" key="3">
    <source>
        <dbReference type="Google" id="ProtNLM"/>
    </source>
</evidence>
<dbReference type="EMBL" id="AHGT01000004">
    <property type="protein sequence ID" value="ESU39261.1"/>
    <property type="molecule type" value="Genomic_DNA"/>
</dbReference>
<dbReference type="VEuPathDB" id="GiardiaDB:DHA2_151016"/>
<proteinExistence type="predicted"/>
<dbReference type="SUPFAM" id="SSF54236">
    <property type="entry name" value="Ubiquitin-like"/>
    <property type="match status" value="1"/>
</dbReference>
<name>V6TKJ2_GIAIN</name>
<dbReference type="AlphaFoldDB" id="V6TKJ2"/>
<accession>V6TKJ2</accession>
<dbReference type="VEuPathDB" id="GiardiaDB:GL50803_009219"/>
<reference evidence="2" key="1">
    <citation type="submission" date="2012-02" db="EMBL/GenBank/DDBJ databases">
        <title>Genome sequencing of Giardia lamblia Genotypes A2 and B isolates (DH and GS) and comparative analysis with the genomes of Genotypes A1 and E (WB and Pig).</title>
        <authorList>
            <person name="Adam R."/>
            <person name="Dahlstrom E."/>
            <person name="Martens C."/>
            <person name="Bruno D."/>
            <person name="Barbian K."/>
            <person name="Porcella S.F."/>
            <person name="Nash T."/>
        </authorList>
    </citation>
    <scope>NUCLEOTIDE SEQUENCE</scope>
    <source>
        <strain evidence="2">DH</strain>
    </source>
</reference>
<evidence type="ECO:0000313" key="1">
    <source>
        <dbReference type="EMBL" id="ESU39261.1"/>
    </source>
</evidence>
<gene>
    <name evidence="1" type="ORF">DHA2_151016</name>
</gene>
<comment type="caution">
    <text evidence="1">The sequence shown here is derived from an EMBL/GenBank/DDBJ whole genome shotgun (WGS) entry which is preliminary data.</text>
</comment>
<organism evidence="1 2">
    <name type="scientific">Giardia intestinalis</name>
    <name type="common">Giardia lamblia</name>
    <dbReference type="NCBI Taxonomy" id="5741"/>
    <lineage>
        <taxon>Eukaryota</taxon>
        <taxon>Metamonada</taxon>
        <taxon>Diplomonadida</taxon>
        <taxon>Hexamitidae</taxon>
        <taxon>Giardiinae</taxon>
        <taxon>Giardia</taxon>
    </lineage>
</organism>
<sequence length="88" mass="10012">MLYILVKRGKDAYYILVDPAGKVGDICRILGRLIGNDPQDIQLFLNNQPLDADYGIFDLAMDERSSVTYKLRTVVGHDAEMQPVYEYV</sequence>